<reference evidence="11 13" key="2">
    <citation type="submission" date="2017-04" db="EMBL/GenBank/DDBJ databases">
        <authorList>
            <person name="Afonso C.L."/>
            <person name="Miller P.J."/>
            <person name="Scott M.A."/>
            <person name="Spackman E."/>
            <person name="Goraichik I."/>
            <person name="Dimitrov K.M."/>
            <person name="Suarez D.L."/>
            <person name="Swayne D.E."/>
        </authorList>
    </citation>
    <scope>NUCLEOTIDE SEQUENCE [LARGE SCALE GENOMIC DNA]</scope>
    <source>
        <strain evidence="11 13">CGMCC 1.12511</strain>
    </source>
</reference>
<comment type="subcellular location">
    <subcellularLocation>
        <location evidence="1">Cell membrane</location>
        <topology evidence="1">Multi-pass membrane protein</topology>
    </subcellularLocation>
</comment>
<keyword evidence="4" id="KW-1003">Cell membrane</keyword>
<evidence type="ECO:0000256" key="4">
    <source>
        <dbReference type="ARBA" id="ARBA00022475"/>
    </source>
</evidence>
<organism evidence="9 12">
    <name type="scientific">Janibacter indicus</name>
    <dbReference type="NCBI Taxonomy" id="857417"/>
    <lineage>
        <taxon>Bacteria</taxon>
        <taxon>Bacillati</taxon>
        <taxon>Actinomycetota</taxon>
        <taxon>Actinomycetes</taxon>
        <taxon>Micrococcales</taxon>
        <taxon>Intrasporangiaceae</taxon>
        <taxon>Janibacter</taxon>
    </lineage>
</organism>
<reference evidence="10 14" key="3">
    <citation type="submission" date="2020-10" db="EMBL/GenBank/DDBJ databases">
        <title>Janibacter indicus TT2 genome sequence.</title>
        <authorList>
            <person name="Lee K."/>
            <person name="Ganzorig M."/>
        </authorList>
    </citation>
    <scope>NUCLEOTIDE SEQUENCE [LARGE SCALE GENOMIC DNA]</scope>
    <source>
        <strain evidence="10 14">TT2</strain>
    </source>
</reference>
<dbReference type="KEGG" id="jte:ASJ30_02035"/>
<feature type="transmembrane region" description="Helical" evidence="8">
    <location>
        <begin position="58"/>
        <end position="82"/>
    </location>
</feature>
<dbReference type="EMBL" id="CP013290">
    <property type="protein sequence ID" value="APH00459.1"/>
    <property type="molecule type" value="Genomic_DNA"/>
</dbReference>
<dbReference type="Proteomes" id="UP000182938">
    <property type="component" value="Chromosome"/>
</dbReference>
<evidence type="ECO:0000313" key="9">
    <source>
        <dbReference type="EMBL" id="APH00459.1"/>
    </source>
</evidence>
<dbReference type="GO" id="GO:0015385">
    <property type="term" value="F:sodium:proton antiporter activity"/>
    <property type="evidence" value="ECO:0007669"/>
    <property type="project" value="TreeGrafter"/>
</dbReference>
<dbReference type="AlphaFoldDB" id="A0A1L3MDM9"/>
<dbReference type="OrthoDB" id="3733837at2"/>
<evidence type="ECO:0000256" key="6">
    <source>
        <dbReference type="ARBA" id="ARBA00022989"/>
    </source>
</evidence>
<evidence type="ECO:0000256" key="2">
    <source>
        <dbReference type="ARBA" id="ARBA00009212"/>
    </source>
</evidence>
<evidence type="ECO:0000256" key="3">
    <source>
        <dbReference type="ARBA" id="ARBA00022448"/>
    </source>
</evidence>
<accession>A0A1L3MDM9</accession>
<dbReference type="PANTHER" id="PTHR34702">
    <property type="entry name" value="NA(+)/H(+) ANTIPORTER SUBUNIT F1"/>
    <property type="match status" value="1"/>
</dbReference>
<keyword evidence="7 8" id="KW-0472">Membrane</keyword>
<accession>A0A1W2BGB6</accession>
<sequence length="88" mass="9083">MSIILSIGLGLLFAAAGLVLVRIARGPTTLDRALSLDVVIVIVIGIMATQIVRTGDAGTLPILVVFSLTGFVGSVSVARFMARKDDAS</sequence>
<proteinExistence type="inferred from homology"/>
<dbReference type="Proteomes" id="UP000192634">
    <property type="component" value="Unassembled WGS sequence"/>
</dbReference>
<dbReference type="EMBL" id="CP062789">
    <property type="protein sequence ID" value="QOK23240.1"/>
    <property type="molecule type" value="Genomic_DNA"/>
</dbReference>
<dbReference type="InterPro" id="IPR007208">
    <property type="entry name" value="MrpF/PhaF-like"/>
</dbReference>
<evidence type="ECO:0000313" key="10">
    <source>
        <dbReference type="EMBL" id="QOK23240.1"/>
    </source>
</evidence>
<evidence type="ECO:0000256" key="7">
    <source>
        <dbReference type="ARBA" id="ARBA00023136"/>
    </source>
</evidence>
<keyword evidence="5 8" id="KW-0812">Transmembrane</keyword>
<protein>
    <submittedName>
        <fullName evidence="9">Cation:proton antiporter</fullName>
    </submittedName>
    <submittedName>
        <fullName evidence="11">Multisubunit sodium/proton antiporter, MrpF subunit</fullName>
    </submittedName>
</protein>
<evidence type="ECO:0000313" key="14">
    <source>
        <dbReference type="Proteomes" id="UP000593998"/>
    </source>
</evidence>
<keyword evidence="6 8" id="KW-1133">Transmembrane helix</keyword>
<evidence type="ECO:0000313" key="12">
    <source>
        <dbReference type="Proteomes" id="UP000182938"/>
    </source>
</evidence>
<keyword evidence="3" id="KW-0813">Transport</keyword>
<comment type="similarity">
    <text evidence="2">Belongs to the CPA3 antiporters (TC 2.A.63) subunit F family.</text>
</comment>
<dbReference type="RefSeq" id="WP_072623633.1">
    <property type="nucleotide sequence ID" value="NZ_CP013290.1"/>
</dbReference>
<reference evidence="9 12" key="1">
    <citation type="submission" date="2015-11" db="EMBL/GenBank/DDBJ databases">
        <authorList>
            <person name="Zhang Y."/>
            <person name="Guo Z."/>
        </authorList>
    </citation>
    <scope>NUCLEOTIDE SEQUENCE [LARGE SCALE GENOMIC DNA]</scope>
    <source>
        <strain evidence="9 12">YFY001</strain>
    </source>
</reference>
<dbReference type="EMBL" id="FWXN01000008">
    <property type="protein sequence ID" value="SMC71881.1"/>
    <property type="molecule type" value="Genomic_DNA"/>
</dbReference>
<evidence type="ECO:0000313" key="11">
    <source>
        <dbReference type="EMBL" id="SMC71881.1"/>
    </source>
</evidence>
<feature type="transmembrane region" description="Helical" evidence="8">
    <location>
        <begin position="33"/>
        <end position="52"/>
    </location>
</feature>
<dbReference type="PANTHER" id="PTHR34702:SF1">
    <property type="entry name" value="NA(+)_H(+) ANTIPORTER SUBUNIT F"/>
    <property type="match status" value="1"/>
</dbReference>
<feature type="transmembrane region" description="Helical" evidence="8">
    <location>
        <begin position="6"/>
        <end position="24"/>
    </location>
</feature>
<evidence type="ECO:0000256" key="5">
    <source>
        <dbReference type="ARBA" id="ARBA00022692"/>
    </source>
</evidence>
<name>A0A1L3MDM9_9MICO</name>
<dbReference type="GO" id="GO:0005886">
    <property type="term" value="C:plasma membrane"/>
    <property type="evidence" value="ECO:0007669"/>
    <property type="project" value="UniProtKB-SubCell"/>
</dbReference>
<evidence type="ECO:0000313" key="13">
    <source>
        <dbReference type="Proteomes" id="UP000192634"/>
    </source>
</evidence>
<dbReference type="Proteomes" id="UP000593998">
    <property type="component" value="Chromosome"/>
</dbReference>
<keyword evidence="12" id="KW-1185">Reference proteome</keyword>
<evidence type="ECO:0000256" key="8">
    <source>
        <dbReference type="SAM" id="Phobius"/>
    </source>
</evidence>
<evidence type="ECO:0000256" key="1">
    <source>
        <dbReference type="ARBA" id="ARBA00004651"/>
    </source>
</evidence>
<dbReference type="Pfam" id="PF04066">
    <property type="entry name" value="MrpF_PhaF"/>
    <property type="match status" value="1"/>
</dbReference>
<gene>
    <name evidence="9" type="ORF">ASJ30_02035</name>
    <name evidence="10" type="ORF">IGS73_02070</name>
    <name evidence="11" type="ORF">SAMN06296429_10829</name>
</gene>